<comment type="caution">
    <text evidence="3">The sequence shown here is derived from an EMBL/GenBank/DDBJ whole genome shotgun (WGS) entry which is preliminary data.</text>
</comment>
<dbReference type="OrthoDB" id="2194542at2"/>
<dbReference type="InterPro" id="IPR024301">
    <property type="entry name" value="Amidase_6"/>
</dbReference>
<dbReference type="EMBL" id="JXSU01000007">
    <property type="protein sequence ID" value="KIS24612.1"/>
    <property type="molecule type" value="Genomic_DNA"/>
</dbReference>
<keyword evidence="1" id="KW-0812">Transmembrane</keyword>
<evidence type="ECO:0000313" key="3">
    <source>
        <dbReference type="EMBL" id="KIS24612.1"/>
    </source>
</evidence>
<evidence type="ECO:0000313" key="4">
    <source>
        <dbReference type="Proteomes" id="UP000032250"/>
    </source>
</evidence>
<gene>
    <name evidence="3" type="ORF">N495_13875</name>
</gene>
<proteinExistence type="predicted"/>
<reference evidence="3 4" key="1">
    <citation type="submission" date="2014-06" db="EMBL/GenBank/DDBJ databases">
        <title>Genome characterization of distinct group I Clostridium botulinum lineages.</title>
        <authorList>
            <person name="Giordani F."/>
            <person name="Anselmo A."/>
            <person name="Fillo S."/>
            <person name="Palozzi A.M."/>
            <person name="Fortunato A."/>
            <person name="Gentile B."/>
            <person name="Ciammaruconi A."/>
            <person name="Anniballi F."/>
            <person name="De Medici D."/>
            <person name="Lista F."/>
        </authorList>
    </citation>
    <scope>NUCLEOTIDE SEQUENCE [LARGE SCALE GENOMIC DNA]</scope>
    <source>
        <strain evidence="3 4">B2 450</strain>
    </source>
</reference>
<dbReference type="PANTHER" id="PTHR40032:SF1">
    <property type="entry name" value="EXPORTED PROTEIN"/>
    <property type="match status" value="1"/>
</dbReference>
<keyword evidence="1" id="KW-0472">Membrane</keyword>
<name>A0A0D1BXK6_CLOBO</name>
<dbReference type="PANTHER" id="PTHR40032">
    <property type="entry name" value="EXPORTED PROTEIN-RELATED"/>
    <property type="match status" value="1"/>
</dbReference>
<accession>A0A0D1BXK6</accession>
<sequence length="376" mass="43835">MGFFQRNKTNKIIVNFIIVIILSISFISLFQWKNVLVYKANDNIHNTEITKLIDDIFENRNKALLKGDLEFIESIYDTDTKYGVWAYEHEKKKIKYLHNWEKKQGVKFIDIKPKVVIRNIKENKDKYSINLLCSTEYKYIYENDPEKVNTSTIGTNHLVNLAKQEDEWVITKEWYKDPFADSLNINNLKKPDDIREYILSNSSKDFSDLDERRLNSIEYADKYCGTASNGKYGYKYNKKYRNYNPQGGDCANFASQILFEGGKFRKNSAWNYDSKGATRAWINADGFKDYMIHSGRASVIAHGDYEKVYKASYNLLPGDFVAYEKKGDITHISVVTGADSKGYSLVSCHNTDRNKVPWDLGWNDKGIKFWLVRVHF</sequence>
<dbReference type="PATRIC" id="fig|1379739.3.peg.3168"/>
<dbReference type="Proteomes" id="UP000032250">
    <property type="component" value="Unassembled WGS sequence"/>
</dbReference>
<organism evidence="3 4">
    <name type="scientific">Clostridium botulinum B2 450</name>
    <dbReference type="NCBI Taxonomy" id="1379739"/>
    <lineage>
        <taxon>Bacteria</taxon>
        <taxon>Bacillati</taxon>
        <taxon>Bacillota</taxon>
        <taxon>Clostridia</taxon>
        <taxon>Eubacteriales</taxon>
        <taxon>Clostridiaceae</taxon>
        <taxon>Clostridium</taxon>
    </lineage>
</organism>
<feature type="domain" description="Putative amidase" evidence="2">
    <location>
        <begin position="212"/>
        <end position="371"/>
    </location>
</feature>
<evidence type="ECO:0000256" key="1">
    <source>
        <dbReference type="SAM" id="Phobius"/>
    </source>
</evidence>
<dbReference type="RefSeq" id="WP_003484211.1">
    <property type="nucleotide sequence ID" value="NZ_JXSU01000007.1"/>
</dbReference>
<dbReference type="AlphaFoldDB" id="A0A0D1BXK6"/>
<keyword evidence="1" id="KW-1133">Transmembrane helix</keyword>
<protein>
    <submittedName>
        <fullName evidence="3">Amidase domain-containing protein</fullName>
    </submittedName>
</protein>
<dbReference type="Pfam" id="PF12671">
    <property type="entry name" value="Amidase_6"/>
    <property type="match status" value="1"/>
</dbReference>
<dbReference type="HOGENOM" id="CLU_046705_0_0_9"/>
<evidence type="ECO:0000259" key="2">
    <source>
        <dbReference type="Pfam" id="PF12671"/>
    </source>
</evidence>
<feature type="transmembrane region" description="Helical" evidence="1">
    <location>
        <begin position="12"/>
        <end position="32"/>
    </location>
</feature>